<dbReference type="PANTHER" id="PTHR10825:SF29">
    <property type="entry name" value="POLYCOMB GROUP RING FINGER PROTEIN 1"/>
    <property type="match status" value="1"/>
</dbReference>
<evidence type="ECO:0000256" key="4">
    <source>
        <dbReference type="ARBA" id="ARBA00022771"/>
    </source>
</evidence>
<comment type="caution">
    <text evidence="14">The sequence shown here is derived from an EMBL/GenBank/DDBJ whole genome shotgun (WGS) entry which is preliminary data.</text>
</comment>
<feature type="region of interest" description="Disordered" evidence="12">
    <location>
        <begin position="335"/>
        <end position="355"/>
    </location>
</feature>
<evidence type="ECO:0000256" key="11">
    <source>
        <dbReference type="PROSITE-ProRule" id="PRU00175"/>
    </source>
</evidence>
<evidence type="ECO:0000256" key="6">
    <source>
        <dbReference type="ARBA" id="ARBA00023015"/>
    </source>
</evidence>
<keyword evidence="7" id="KW-0804">Transcription</keyword>
<evidence type="ECO:0000256" key="9">
    <source>
        <dbReference type="ARBA" id="ARBA00040075"/>
    </source>
</evidence>
<dbReference type="EMBL" id="SGJD01006531">
    <property type="protein sequence ID" value="KAB0389765.1"/>
    <property type="molecule type" value="Genomic_DNA"/>
</dbReference>
<dbReference type="Proteomes" id="UP000437017">
    <property type="component" value="Unassembled WGS sequence"/>
</dbReference>
<dbReference type="SUPFAM" id="SSF57850">
    <property type="entry name" value="RING/U-box"/>
    <property type="match status" value="1"/>
</dbReference>
<evidence type="ECO:0000256" key="7">
    <source>
        <dbReference type="ARBA" id="ARBA00023163"/>
    </source>
</evidence>
<dbReference type="CDD" id="cd16733">
    <property type="entry name" value="RING-HC_PCGF1"/>
    <property type="match status" value="1"/>
</dbReference>
<dbReference type="OrthoDB" id="1305878at2759"/>
<sequence>EEVRVKIKDLNEHIVCCLCAGYFVDATTITECLHTFCKSCIVKYLQTSKYCPMCNIKIHETQPLLNLKLDRVMQDIVYKLVPGLQDSEEKRIREFYQSRGLDRVTQPSGEEPALSNLGLPFSSFDHSKAHYYRYDEQLSLCLERLSSGKDKNKSVLQNKYVRCSVRAEVRHLRRVLCHRLMLNPQHVQLLFDNEVLPDHMTMKQIWLSRWFGKPSPLLLQYSVKEKRRRRASLCWCSLSELPKESSRGPYICKTLKAPLAPENRQVDSEYHCTNAGQPWVQPESQQSPLTCTCFPMASPVFPVTIALPGQVLPSFKSPSPQHRANNFQPSDLFNSVPQGWGGTRGPGQETEVLTR</sequence>
<dbReference type="CDD" id="cd17081">
    <property type="entry name" value="RAWUL_PCGF1"/>
    <property type="match status" value="1"/>
</dbReference>
<keyword evidence="6" id="KW-0805">Transcription regulation</keyword>
<dbReference type="Pfam" id="PF16207">
    <property type="entry name" value="RAWUL"/>
    <property type="match status" value="1"/>
</dbReference>
<name>A0A643BQ57_BALPH</name>
<comment type="subunit">
    <text evidence="10">Interacts with BCORL1, forming heterodimers. The PCGF1-BCORL1 heterodimeric complex interacts with the KDM2B-SKP1 heterodimeric complex to form a homotetrameric polycomb repression complex 1 (PRC1.1). Component of the repressive BCOR complex containing a Polycomb group subcomplex at least composed of RYBP, RING1 and RNF2/RING2. Specifically interacts with BCOR, RING1 and RNF2/RING2. Component of a PRC1-like complex. Interacts with CBX6, CBX7 and CBX8. Interacts with DPPA4, NANOG, POU5F1 and RYBP.</text>
</comment>
<reference evidence="14 15" key="1">
    <citation type="journal article" date="2019" name="PLoS ONE">
        <title>Genomic analyses reveal an absence of contemporary introgressive admixture between fin whales and blue whales, despite known hybrids.</title>
        <authorList>
            <person name="Westbury M.V."/>
            <person name="Petersen B."/>
            <person name="Lorenzen E.D."/>
        </authorList>
    </citation>
    <scope>NUCLEOTIDE SEQUENCE [LARGE SCALE GENOMIC DNA]</scope>
    <source>
        <strain evidence="14">FinWhale-01</strain>
    </source>
</reference>
<keyword evidence="3" id="KW-0479">Metal-binding</keyword>
<gene>
    <name evidence="14" type="ORF">E2I00_009010</name>
</gene>
<evidence type="ECO:0000256" key="2">
    <source>
        <dbReference type="ARBA" id="ARBA00022491"/>
    </source>
</evidence>
<evidence type="ECO:0000256" key="1">
    <source>
        <dbReference type="ARBA" id="ARBA00004123"/>
    </source>
</evidence>
<dbReference type="InterPro" id="IPR017907">
    <property type="entry name" value="Znf_RING_CS"/>
</dbReference>
<dbReference type="GO" id="GO:0035102">
    <property type="term" value="C:PRC1 complex"/>
    <property type="evidence" value="ECO:0007669"/>
    <property type="project" value="TreeGrafter"/>
</dbReference>
<dbReference type="Gene3D" id="3.30.40.10">
    <property type="entry name" value="Zinc/RING finger domain, C3HC4 (zinc finger)"/>
    <property type="match status" value="1"/>
</dbReference>
<evidence type="ECO:0000256" key="5">
    <source>
        <dbReference type="ARBA" id="ARBA00022833"/>
    </source>
</evidence>
<dbReference type="PROSITE" id="PS50089">
    <property type="entry name" value="ZF_RING_2"/>
    <property type="match status" value="1"/>
</dbReference>
<feature type="non-terminal residue" evidence="14">
    <location>
        <position position="1"/>
    </location>
</feature>
<evidence type="ECO:0000256" key="8">
    <source>
        <dbReference type="ARBA" id="ARBA00023242"/>
    </source>
</evidence>
<dbReference type="AlphaFoldDB" id="A0A643BQ57"/>
<accession>A0A643BQ57</accession>
<dbReference type="InterPro" id="IPR001841">
    <property type="entry name" value="Znf_RING"/>
</dbReference>
<evidence type="ECO:0000256" key="10">
    <source>
        <dbReference type="ARBA" id="ARBA00062372"/>
    </source>
</evidence>
<evidence type="ECO:0000256" key="12">
    <source>
        <dbReference type="SAM" id="MobiDB-lite"/>
    </source>
</evidence>
<protein>
    <recommendedName>
        <fullName evidence="9">Polycomb group RING finger protein 1</fullName>
    </recommendedName>
</protein>
<dbReference type="FunFam" id="3.10.20.90:FF:000099">
    <property type="entry name" value="Polycomb group RING finger protein 1"/>
    <property type="match status" value="1"/>
</dbReference>
<evidence type="ECO:0000259" key="13">
    <source>
        <dbReference type="PROSITE" id="PS50089"/>
    </source>
</evidence>
<organism evidence="14 15">
    <name type="scientific">Balaenoptera physalus</name>
    <name type="common">Fin whale</name>
    <name type="synonym">Balaena physalus</name>
    <dbReference type="NCBI Taxonomy" id="9770"/>
    <lineage>
        <taxon>Eukaryota</taxon>
        <taxon>Metazoa</taxon>
        <taxon>Chordata</taxon>
        <taxon>Craniata</taxon>
        <taxon>Vertebrata</taxon>
        <taxon>Euteleostomi</taxon>
        <taxon>Mammalia</taxon>
        <taxon>Eutheria</taxon>
        <taxon>Laurasiatheria</taxon>
        <taxon>Artiodactyla</taxon>
        <taxon>Whippomorpha</taxon>
        <taxon>Cetacea</taxon>
        <taxon>Mysticeti</taxon>
        <taxon>Balaenopteridae</taxon>
        <taxon>Balaenoptera</taxon>
    </lineage>
</organism>
<proteinExistence type="predicted"/>
<dbReference type="FunFam" id="3.30.40.10:FF:000122">
    <property type="entry name" value="polycomb group RING finger protein 1"/>
    <property type="match status" value="1"/>
</dbReference>
<evidence type="ECO:0000313" key="15">
    <source>
        <dbReference type="Proteomes" id="UP000437017"/>
    </source>
</evidence>
<dbReference type="PANTHER" id="PTHR10825">
    <property type="entry name" value="RING FINGER DOMAIN-CONTAINING, POLYCOMB GROUP COMPONENT"/>
    <property type="match status" value="1"/>
</dbReference>
<evidence type="ECO:0000256" key="3">
    <source>
        <dbReference type="ARBA" id="ARBA00022723"/>
    </source>
</evidence>
<feature type="domain" description="RING-type" evidence="13">
    <location>
        <begin position="16"/>
        <end position="55"/>
    </location>
</feature>
<dbReference type="GO" id="GO:0000122">
    <property type="term" value="P:negative regulation of transcription by RNA polymerase II"/>
    <property type="evidence" value="ECO:0007669"/>
    <property type="project" value="TreeGrafter"/>
</dbReference>
<keyword evidence="8" id="KW-0539">Nucleus</keyword>
<dbReference type="PROSITE" id="PS00518">
    <property type="entry name" value="ZF_RING_1"/>
    <property type="match status" value="1"/>
</dbReference>
<dbReference type="GO" id="GO:0008270">
    <property type="term" value="F:zinc ion binding"/>
    <property type="evidence" value="ECO:0007669"/>
    <property type="project" value="UniProtKB-KW"/>
</dbReference>
<comment type="subcellular location">
    <subcellularLocation>
        <location evidence="1">Nucleus</location>
    </subcellularLocation>
</comment>
<keyword evidence="2" id="KW-0678">Repressor</keyword>
<keyword evidence="4 11" id="KW-0863">Zinc-finger</keyword>
<keyword evidence="5" id="KW-0862">Zinc</keyword>
<evidence type="ECO:0000313" key="14">
    <source>
        <dbReference type="EMBL" id="KAB0389765.1"/>
    </source>
</evidence>
<dbReference type="InterPro" id="IPR013083">
    <property type="entry name" value="Znf_RING/FYVE/PHD"/>
</dbReference>
<keyword evidence="15" id="KW-1185">Reference proteome</keyword>
<dbReference type="Gene3D" id="3.10.20.90">
    <property type="entry name" value="Phosphatidylinositol 3-kinase Catalytic Subunit, Chain A, domain 1"/>
    <property type="match status" value="1"/>
</dbReference>
<dbReference type="SMART" id="SM00184">
    <property type="entry name" value="RING"/>
    <property type="match status" value="1"/>
</dbReference>
<dbReference type="InterPro" id="IPR032443">
    <property type="entry name" value="RAWUL"/>
</dbReference>
<dbReference type="GO" id="GO:1990841">
    <property type="term" value="F:promoter-specific chromatin binding"/>
    <property type="evidence" value="ECO:0007669"/>
    <property type="project" value="TreeGrafter"/>
</dbReference>
<dbReference type="Pfam" id="PF13923">
    <property type="entry name" value="zf-C3HC4_2"/>
    <property type="match status" value="1"/>
</dbReference>